<dbReference type="Gene3D" id="1.25.10.10">
    <property type="entry name" value="Leucine-rich Repeat Variant"/>
    <property type="match status" value="1"/>
</dbReference>
<name>A0A0F8XM94_9ZZZZ</name>
<dbReference type="EMBL" id="LAZR01058343">
    <property type="protein sequence ID" value="KKK70098.1"/>
    <property type="molecule type" value="Genomic_DNA"/>
</dbReference>
<accession>A0A0F8XM94</accession>
<gene>
    <name evidence="1" type="ORF">LCGC14_2927410</name>
</gene>
<evidence type="ECO:0000313" key="1">
    <source>
        <dbReference type="EMBL" id="KKK70098.1"/>
    </source>
</evidence>
<proteinExistence type="predicted"/>
<sequence>MEVIGSLATRDLRPLIRLLDHPKKNLVQKAIYILGFMKDESVDRSLLKMVHDPSEQIREETLKALVRRKSAGIRELFPLIEDSSDNIRRCFLEYLGHKRSEEAENLLVDYLGKQRVNRKAFPQLLDAYRTLGRCGSRRSIPFLKDRLLNKAWIPGLGKSMHQQGAALALLELENKEAREILNLASKSRFPGVRNAYQSALELKNEQ</sequence>
<dbReference type="SUPFAM" id="SSF48371">
    <property type="entry name" value="ARM repeat"/>
    <property type="match status" value="1"/>
</dbReference>
<dbReference type="InterPro" id="IPR016024">
    <property type="entry name" value="ARM-type_fold"/>
</dbReference>
<protein>
    <recommendedName>
        <fullName evidence="2">HEAT repeat domain-containing protein</fullName>
    </recommendedName>
</protein>
<comment type="caution">
    <text evidence="1">The sequence shown here is derived from an EMBL/GenBank/DDBJ whole genome shotgun (WGS) entry which is preliminary data.</text>
</comment>
<organism evidence="1">
    <name type="scientific">marine sediment metagenome</name>
    <dbReference type="NCBI Taxonomy" id="412755"/>
    <lineage>
        <taxon>unclassified sequences</taxon>
        <taxon>metagenomes</taxon>
        <taxon>ecological metagenomes</taxon>
    </lineage>
</organism>
<evidence type="ECO:0008006" key="2">
    <source>
        <dbReference type="Google" id="ProtNLM"/>
    </source>
</evidence>
<dbReference type="Pfam" id="PF13646">
    <property type="entry name" value="HEAT_2"/>
    <property type="match status" value="1"/>
</dbReference>
<dbReference type="AlphaFoldDB" id="A0A0F8XM94"/>
<reference evidence="1" key="1">
    <citation type="journal article" date="2015" name="Nature">
        <title>Complex archaea that bridge the gap between prokaryotes and eukaryotes.</title>
        <authorList>
            <person name="Spang A."/>
            <person name="Saw J.H."/>
            <person name="Jorgensen S.L."/>
            <person name="Zaremba-Niedzwiedzka K."/>
            <person name="Martijn J."/>
            <person name="Lind A.E."/>
            <person name="van Eijk R."/>
            <person name="Schleper C."/>
            <person name="Guy L."/>
            <person name="Ettema T.J."/>
        </authorList>
    </citation>
    <scope>NUCLEOTIDE SEQUENCE</scope>
</reference>
<dbReference type="InterPro" id="IPR011989">
    <property type="entry name" value="ARM-like"/>
</dbReference>